<evidence type="ECO:0000313" key="1">
    <source>
        <dbReference type="EMBL" id="KAK7487585.1"/>
    </source>
</evidence>
<accession>A0ABD0KLA0</accession>
<reference evidence="1 2" key="1">
    <citation type="journal article" date="2023" name="Sci. Data">
        <title>Genome assembly of the Korean intertidal mud-creeper Batillaria attramentaria.</title>
        <authorList>
            <person name="Patra A.K."/>
            <person name="Ho P.T."/>
            <person name="Jun S."/>
            <person name="Lee S.J."/>
            <person name="Kim Y."/>
            <person name="Won Y.J."/>
        </authorList>
    </citation>
    <scope>NUCLEOTIDE SEQUENCE [LARGE SCALE GENOMIC DNA]</scope>
    <source>
        <strain evidence="1">Wonlab-2016</strain>
    </source>
</reference>
<protein>
    <submittedName>
        <fullName evidence="1">Uncharacterized protein</fullName>
    </submittedName>
</protein>
<gene>
    <name evidence="1" type="ORF">BaRGS_00021135</name>
</gene>
<keyword evidence="2" id="KW-1185">Reference proteome</keyword>
<comment type="caution">
    <text evidence="1">The sequence shown here is derived from an EMBL/GenBank/DDBJ whole genome shotgun (WGS) entry which is preliminary data.</text>
</comment>
<proteinExistence type="predicted"/>
<dbReference type="AlphaFoldDB" id="A0ABD0KLA0"/>
<evidence type="ECO:0000313" key="2">
    <source>
        <dbReference type="Proteomes" id="UP001519460"/>
    </source>
</evidence>
<dbReference type="EMBL" id="JACVVK020000162">
    <property type="protein sequence ID" value="KAK7487585.1"/>
    <property type="molecule type" value="Genomic_DNA"/>
</dbReference>
<name>A0ABD0KLA0_9CAEN</name>
<sequence>MQQHCLTLRAISSAGLTDLVYNRLPHGTTRIGLQDNISTTPHTNSRTSRDAFFTARYVGYPVVGYARLDVRSPCCIVQPARTAGSNKQWSSARLEFRGEPPVKRCFTE</sequence>
<organism evidence="1 2">
    <name type="scientific">Batillaria attramentaria</name>
    <dbReference type="NCBI Taxonomy" id="370345"/>
    <lineage>
        <taxon>Eukaryota</taxon>
        <taxon>Metazoa</taxon>
        <taxon>Spiralia</taxon>
        <taxon>Lophotrochozoa</taxon>
        <taxon>Mollusca</taxon>
        <taxon>Gastropoda</taxon>
        <taxon>Caenogastropoda</taxon>
        <taxon>Sorbeoconcha</taxon>
        <taxon>Cerithioidea</taxon>
        <taxon>Batillariidae</taxon>
        <taxon>Batillaria</taxon>
    </lineage>
</organism>
<dbReference type="Proteomes" id="UP001519460">
    <property type="component" value="Unassembled WGS sequence"/>
</dbReference>